<evidence type="ECO:0000313" key="5">
    <source>
        <dbReference type="Proteomes" id="UP000320813"/>
    </source>
</evidence>
<gene>
    <name evidence="4" type="ORF">EVJ47_08820</name>
</gene>
<dbReference type="Gene3D" id="1.10.4030.10">
    <property type="entry name" value="Porin chaperone SurA, peptide-binding domain"/>
    <property type="match status" value="1"/>
</dbReference>
<reference evidence="4 5" key="1">
    <citation type="submission" date="2019-01" db="EMBL/GenBank/DDBJ databases">
        <title>Insights into ecological role of a new deltaproteobacterial order Candidatus Sinidesulfobacterales (Sva0485) by metagenomics and metatranscriptomics.</title>
        <authorList>
            <person name="Tan S."/>
            <person name="Liu J."/>
            <person name="Fang Y."/>
            <person name="Hedlund B.P."/>
            <person name="Lian Z.H."/>
            <person name="Huang L.Y."/>
            <person name="Li J.T."/>
            <person name="Huang L.N."/>
            <person name="Li W.J."/>
            <person name="Jiang H.C."/>
            <person name="Dong H.L."/>
            <person name="Shu W.S."/>
        </authorList>
    </citation>
    <scope>NUCLEOTIDE SEQUENCE [LARGE SCALE GENOMIC DNA]</scope>
    <source>
        <strain evidence="4">AP3</strain>
    </source>
</reference>
<name>A0A519B996_9DELT</name>
<dbReference type="Pfam" id="PF13624">
    <property type="entry name" value="SurA_N_3"/>
    <property type="match status" value="1"/>
</dbReference>
<proteinExistence type="predicted"/>
<feature type="domain" description="PpiC" evidence="3">
    <location>
        <begin position="191"/>
        <end position="293"/>
    </location>
</feature>
<evidence type="ECO:0000256" key="2">
    <source>
        <dbReference type="PROSITE-ProRule" id="PRU00278"/>
    </source>
</evidence>
<dbReference type="EMBL" id="SGBD01000006">
    <property type="protein sequence ID" value="RZD13871.1"/>
    <property type="molecule type" value="Genomic_DNA"/>
</dbReference>
<organism evidence="4 5">
    <name type="scientific">Candidatus Acidulodesulfobacterium ferriphilum</name>
    <dbReference type="NCBI Taxonomy" id="2597223"/>
    <lineage>
        <taxon>Bacteria</taxon>
        <taxon>Deltaproteobacteria</taxon>
        <taxon>Candidatus Acidulodesulfobacterales</taxon>
        <taxon>Candidatus Acidulodesulfobacterium</taxon>
    </lineage>
</organism>
<comment type="caution">
    <text evidence="4">The sequence shown here is derived from an EMBL/GenBank/DDBJ whole genome shotgun (WGS) entry which is preliminary data.</text>
</comment>
<dbReference type="SUPFAM" id="SSF109998">
    <property type="entry name" value="Triger factor/SurA peptide-binding domain-like"/>
    <property type="match status" value="1"/>
</dbReference>
<dbReference type="AlphaFoldDB" id="A0A519B996"/>
<keyword evidence="2" id="KW-0413">Isomerase</keyword>
<dbReference type="GO" id="GO:0003755">
    <property type="term" value="F:peptidyl-prolyl cis-trans isomerase activity"/>
    <property type="evidence" value="ECO:0007669"/>
    <property type="project" value="UniProtKB-KW"/>
</dbReference>
<dbReference type="InterPro" id="IPR023058">
    <property type="entry name" value="PPIase_PpiC_CS"/>
</dbReference>
<dbReference type="PANTHER" id="PTHR47637:SF1">
    <property type="entry name" value="CHAPERONE SURA"/>
    <property type="match status" value="1"/>
</dbReference>
<dbReference type="PANTHER" id="PTHR47637">
    <property type="entry name" value="CHAPERONE SURA"/>
    <property type="match status" value="1"/>
</dbReference>
<dbReference type="InterPro" id="IPR046357">
    <property type="entry name" value="PPIase_dom_sf"/>
</dbReference>
<evidence type="ECO:0000313" key="4">
    <source>
        <dbReference type="EMBL" id="RZD13871.1"/>
    </source>
</evidence>
<dbReference type="PROSITE" id="PS01096">
    <property type="entry name" value="PPIC_PPIASE_1"/>
    <property type="match status" value="1"/>
</dbReference>
<evidence type="ECO:0000259" key="3">
    <source>
        <dbReference type="PROSITE" id="PS50198"/>
    </source>
</evidence>
<sequence length="341" mass="39140">MESIIKKGRIFAFIAASIFLINLFPVSAKNANAVIIDQVIAVVNKTPITLYDFAKFNRQAFEEYEQMQNNASQGIFTSSDSLIMSKTKGVINLLADNILLKQEEERAAIYVSPKQLGGYIKDVAHANNFTENQFFDFLKKRGISKEAYIKRVRAHFIQMELLRKVYGNKMIITQKEMQDYYKKNIEEFRGMPMADLKLIFLAVPRNASKEAKKKIYEKMLKIRKLAINGDTGFSSLARTYSEDPSEKNGGRIGYVYKDKLSPNFSKIAFRLKVGQISRVIKSPFGYTIFKSVGKKMGAFKTFKQVKPEIFSILEKHKTNEYLARLLKRARKNAYIKIKIPV</sequence>
<dbReference type="InterPro" id="IPR027304">
    <property type="entry name" value="Trigger_fact/SurA_dom_sf"/>
</dbReference>
<dbReference type="SUPFAM" id="SSF54534">
    <property type="entry name" value="FKBP-like"/>
    <property type="match status" value="1"/>
</dbReference>
<dbReference type="InterPro" id="IPR000297">
    <property type="entry name" value="PPIase_PpiC"/>
</dbReference>
<dbReference type="Pfam" id="PF00639">
    <property type="entry name" value="Rotamase"/>
    <property type="match status" value="1"/>
</dbReference>
<dbReference type="Gene3D" id="3.10.50.40">
    <property type="match status" value="1"/>
</dbReference>
<keyword evidence="2" id="KW-0697">Rotamase</keyword>
<dbReference type="Proteomes" id="UP000320813">
    <property type="component" value="Unassembled WGS sequence"/>
</dbReference>
<evidence type="ECO:0000256" key="1">
    <source>
        <dbReference type="ARBA" id="ARBA00022729"/>
    </source>
</evidence>
<dbReference type="PROSITE" id="PS50198">
    <property type="entry name" value="PPIC_PPIASE_2"/>
    <property type="match status" value="1"/>
</dbReference>
<keyword evidence="1" id="KW-0732">Signal</keyword>
<dbReference type="InterPro" id="IPR050280">
    <property type="entry name" value="OMP_Chaperone_SurA"/>
</dbReference>
<accession>A0A519B996</accession>
<protein>
    <recommendedName>
        <fullName evidence="3">PpiC domain-containing protein</fullName>
    </recommendedName>
</protein>